<evidence type="ECO:0000256" key="10">
    <source>
        <dbReference type="SAM" id="MobiDB-lite"/>
    </source>
</evidence>
<evidence type="ECO:0000256" key="2">
    <source>
        <dbReference type="ARBA" id="ARBA00022475"/>
    </source>
</evidence>
<feature type="region of interest" description="Disordered" evidence="10">
    <location>
        <begin position="753"/>
        <end position="896"/>
    </location>
</feature>
<dbReference type="PRINTS" id="PR00237">
    <property type="entry name" value="GPCRRHODOPSN"/>
</dbReference>
<feature type="compositionally biased region" description="Acidic residues" evidence="10">
    <location>
        <begin position="666"/>
        <end position="675"/>
    </location>
</feature>
<feature type="compositionally biased region" description="Basic residues" evidence="10">
    <location>
        <begin position="383"/>
        <end position="393"/>
    </location>
</feature>
<comment type="caution">
    <text evidence="13">The sequence shown here is derived from an EMBL/GenBank/DDBJ whole genome shotgun (WGS) entry which is preliminary data.</text>
</comment>
<dbReference type="PROSITE" id="PS00237">
    <property type="entry name" value="G_PROTEIN_RECEP_F1_1"/>
    <property type="match status" value="1"/>
</dbReference>
<dbReference type="AlphaFoldDB" id="A0AAE0YT87"/>
<dbReference type="Pfam" id="PF00001">
    <property type="entry name" value="7tm_1"/>
    <property type="match status" value="1"/>
</dbReference>
<evidence type="ECO:0000256" key="8">
    <source>
        <dbReference type="ARBA" id="ARBA00023224"/>
    </source>
</evidence>
<feature type="compositionally biased region" description="Basic residues" evidence="10">
    <location>
        <begin position="754"/>
        <end position="766"/>
    </location>
</feature>
<feature type="compositionally biased region" description="Low complexity" evidence="10">
    <location>
        <begin position="280"/>
        <end position="294"/>
    </location>
</feature>
<feature type="compositionally biased region" description="Polar residues" evidence="10">
    <location>
        <begin position="351"/>
        <end position="365"/>
    </location>
</feature>
<feature type="compositionally biased region" description="Polar residues" evidence="10">
    <location>
        <begin position="784"/>
        <end position="813"/>
    </location>
</feature>
<feature type="region of interest" description="Disordered" evidence="10">
    <location>
        <begin position="621"/>
        <end position="640"/>
    </location>
</feature>
<evidence type="ECO:0000256" key="7">
    <source>
        <dbReference type="ARBA" id="ARBA00023170"/>
    </source>
</evidence>
<evidence type="ECO:0000256" key="11">
    <source>
        <dbReference type="SAM" id="Phobius"/>
    </source>
</evidence>
<dbReference type="SUPFAM" id="SSF81321">
    <property type="entry name" value="Family A G protein-coupled receptor-like"/>
    <property type="match status" value="2"/>
</dbReference>
<comment type="subcellular location">
    <subcellularLocation>
        <location evidence="1">Cell membrane</location>
        <topology evidence="1">Multi-pass membrane protein</topology>
    </subcellularLocation>
</comment>
<dbReference type="GO" id="GO:0008528">
    <property type="term" value="F:G protein-coupled peptide receptor activity"/>
    <property type="evidence" value="ECO:0007669"/>
    <property type="project" value="TreeGrafter"/>
</dbReference>
<evidence type="ECO:0000256" key="1">
    <source>
        <dbReference type="ARBA" id="ARBA00004651"/>
    </source>
</evidence>
<keyword evidence="8 9" id="KW-0807">Transducer</keyword>
<accession>A0AAE0YT87</accession>
<gene>
    <name evidence="13" type="ORF">RRG08_038840</name>
</gene>
<evidence type="ECO:0000256" key="3">
    <source>
        <dbReference type="ARBA" id="ARBA00022692"/>
    </source>
</evidence>
<evidence type="ECO:0000256" key="5">
    <source>
        <dbReference type="ARBA" id="ARBA00023040"/>
    </source>
</evidence>
<feature type="transmembrane region" description="Helical" evidence="11">
    <location>
        <begin position="131"/>
        <end position="152"/>
    </location>
</feature>
<feature type="compositionally biased region" description="Basic and acidic residues" evidence="10">
    <location>
        <begin position="305"/>
        <end position="316"/>
    </location>
</feature>
<keyword evidence="14" id="KW-1185">Reference proteome</keyword>
<feature type="transmembrane region" description="Helical" evidence="11">
    <location>
        <begin position="91"/>
        <end position="111"/>
    </location>
</feature>
<keyword evidence="2" id="KW-1003">Cell membrane</keyword>
<feature type="compositionally biased region" description="Polar residues" evidence="10">
    <location>
        <begin position="594"/>
        <end position="609"/>
    </location>
</feature>
<comment type="similarity">
    <text evidence="9">Belongs to the G-protein coupled receptor 1 family.</text>
</comment>
<feature type="compositionally biased region" description="Polar residues" evidence="10">
    <location>
        <begin position="681"/>
        <end position="695"/>
    </location>
</feature>
<evidence type="ECO:0000256" key="6">
    <source>
        <dbReference type="ARBA" id="ARBA00023136"/>
    </source>
</evidence>
<feature type="transmembrane region" description="Helical" evidence="11">
    <location>
        <begin position="231"/>
        <end position="252"/>
    </location>
</feature>
<feature type="region of interest" description="Disordered" evidence="10">
    <location>
        <begin position="584"/>
        <end position="612"/>
    </location>
</feature>
<dbReference type="InterPro" id="IPR017452">
    <property type="entry name" value="GPCR_Rhodpsn_7TM"/>
</dbReference>
<organism evidence="13 14">
    <name type="scientific">Elysia crispata</name>
    <name type="common">lettuce slug</name>
    <dbReference type="NCBI Taxonomy" id="231223"/>
    <lineage>
        <taxon>Eukaryota</taxon>
        <taxon>Metazoa</taxon>
        <taxon>Spiralia</taxon>
        <taxon>Lophotrochozoa</taxon>
        <taxon>Mollusca</taxon>
        <taxon>Gastropoda</taxon>
        <taxon>Heterobranchia</taxon>
        <taxon>Euthyneura</taxon>
        <taxon>Panpulmonata</taxon>
        <taxon>Sacoglossa</taxon>
        <taxon>Placobranchoidea</taxon>
        <taxon>Plakobranchidae</taxon>
        <taxon>Elysia</taxon>
    </lineage>
</organism>
<dbReference type="EMBL" id="JAWDGP010005524">
    <property type="protein sequence ID" value="KAK3756351.1"/>
    <property type="molecule type" value="Genomic_DNA"/>
</dbReference>
<keyword evidence="6 11" id="KW-0472">Membrane</keyword>
<evidence type="ECO:0000313" key="14">
    <source>
        <dbReference type="Proteomes" id="UP001283361"/>
    </source>
</evidence>
<dbReference type="GO" id="GO:0005886">
    <property type="term" value="C:plasma membrane"/>
    <property type="evidence" value="ECO:0007669"/>
    <property type="project" value="UniProtKB-SubCell"/>
</dbReference>
<sequence length="1010" mass="112337">MSCSYYDANSISSPITGSSNFSCTNTTRNSTMNPWAGISADDYLAELDARYSDRVFPAMFFLGVLMVAGVVGNAAVLYVYTCRARRQGGTVTRFIQALAVFDLLSCCLAIPGEIMDMRNNYTFGRSPLCKLVRTVNLFCTLTSGITLIVVALDRYKRICCPLKRQISPRGAAIIVCLASVIASILSSPTAVIYGRRSVDTANPLVKGADCSIGDRYVKTIIPLVYNGVQMLLFLIGFFTLLVLYVFIARRIWRHEHQRLQRRRSTHVGAMAGVKKGQRFPTSPSDAPSSSPPTTELASPMTLTPEEQKTLHPDRNTQKNIFFKDVETLKTNLDHQHLPRNSFGVGGYPGSSADQARDQNVNQEQQDSLHKVYHRRCSSDPHYHNKISGRKRGLRNSSMPEELAGSVLEIESWDRDSGICADSTPPGSAVPDDPNNTDGLSRPGKAKAPLTGQLIPLSLVPESSDLVLMAECPVHTPDNFQSRTLTNISVPQESRFDIKRNSLPSSVLDGYDKMADVTESATSVAELNVMTLKTLSTPVLPNTQIENGCHVSLIGIDQNVGLTQCVYESSTPEIPLLKASVELKEGGDSKREDSGTTSKRLTKGCNQDSLAKSEEIRPPRVVGSCGNLAQKKPREPHCHRRLGSSAASIVRSEGDHMTVCSITLSEDDGETEEEILGETRDGSSMYTTSPESTTENRQCRKCSHKSSITSRQSLRARLANSTTNLLAKLVSNEKSVSEWDATLEISDVEMDTLRRSTRKHSSSRKKLKLSEPRRTSEGSHAVTYEQANRTETTVEEQGNNNGHTGELCRSNNPERSSKNVEEKRRRNSTNKDLHTTPEPHIPERDDEERQEKKVLFRGSSHTQPMDDRDCQLQSDEPTEEKETSQEGEGKVSLRTRRRGSSFRGFKELKFRRFSLKSDTPGIRRTTLILFLISLVYIVSFLPHLVMMTLKALKPQAVAGDGREWTVVSNLVIRSYFLNSVANPFIYTFLSKNFVRKVRGSFNRWSRRRTKA</sequence>
<evidence type="ECO:0000313" key="13">
    <source>
        <dbReference type="EMBL" id="KAK3756351.1"/>
    </source>
</evidence>
<dbReference type="Proteomes" id="UP001283361">
    <property type="component" value="Unassembled WGS sequence"/>
</dbReference>
<feature type="transmembrane region" description="Helical" evidence="11">
    <location>
        <begin position="172"/>
        <end position="193"/>
    </location>
</feature>
<feature type="transmembrane region" description="Helical" evidence="11">
    <location>
        <begin position="55"/>
        <end position="79"/>
    </location>
</feature>
<feature type="domain" description="G-protein coupled receptors family 1 profile" evidence="12">
    <location>
        <begin position="922"/>
        <end position="985"/>
    </location>
</feature>
<dbReference type="InterPro" id="IPR000276">
    <property type="entry name" value="GPCR_Rhodpsn"/>
</dbReference>
<feature type="compositionally biased region" description="Basic and acidic residues" evidence="10">
    <location>
        <begin position="814"/>
        <end position="853"/>
    </location>
</feature>
<keyword evidence="7 9" id="KW-0675">Receptor</keyword>
<feature type="transmembrane region" description="Helical" evidence="11">
    <location>
        <begin position="965"/>
        <end position="988"/>
    </location>
</feature>
<evidence type="ECO:0000259" key="12">
    <source>
        <dbReference type="PROSITE" id="PS50262"/>
    </source>
</evidence>
<evidence type="ECO:0000256" key="9">
    <source>
        <dbReference type="RuleBase" id="RU000688"/>
    </source>
</evidence>
<dbReference type="PANTHER" id="PTHR24230:SF0">
    <property type="entry name" value="G-PROTEIN COUPLED RECEPTORS FAMILY 1 PROFILE DOMAIN-CONTAINING PROTEIN"/>
    <property type="match status" value="1"/>
</dbReference>
<feature type="region of interest" description="Disordered" evidence="10">
    <location>
        <begin position="333"/>
        <end position="366"/>
    </location>
</feature>
<proteinExistence type="inferred from homology"/>
<keyword evidence="4 11" id="KW-1133">Transmembrane helix</keyword>
<keyword evidence="3 9" id="KW-0812">Transmembrane</keyword>
<dbReference type="Gene3D" id="1.20.1070.10">
    <property type="entry name" value="Rhodopsin 7-helix transmembrane proteins"/>
    <property type="match status" value="2"/>
</dbReference>
<protein>
    <recommendedName>
        <fullName evidence="12">G-protein coupled receptors family 1 profile domain-containing protein</fullName>
    </recommendedName>
</protein>
<feature type="domain" description="G-protein coupled receptors family 1 profile" evidence="12">
    <location>
        <begin position="72"/>
        <end position="265"/>
    </location>
</feature>
<feature type="region of interest" description="Disordered" evidence="10">
    <location>
        <begin position="378"/>
        <end position="400"/>
    </location>
</feature>
<feature type="compositionally biased region" description="Basic and acidic residues" evidence="10">
    <location>
        <begin position="767"/>
        <end position="776"/>
    </location>
</feature>
<feature type="compositionally biased region" description="Basic and acidic residues" evidence="10">
    <location>
        <begin position="584"/>
        <end position="593"/>
    </location>
</feature>
<reference evidence="13" key="1">
    <citation type="journal article" date="2023" name="G3 (Bethesda)">
        <title>A reference genome for the long-term kleptoplast-retaining sea slug Elysia crispata morphotype clarki.</title>
        <authorList>
            <person name="Eastman K.E."/>
            <person name="Pendleton A.L."/>
            <person name="Shaikh M.A."/>
            <person name="Suttiyut T."/>
            <person name="Ogas R."/>
            <person name="Tomko P."/>
            <person name="Gavelis G."/>
            <person name="Widhalm J.R."/>
            <person name="Wisecaver J.H."/>
        </authorList>
    </citation>
    <scope>NUCLEOTIDE SEQUENCE</scope>
    <source>
        <strain evidence="13">ECLA1</strain>
    </source>
</reference>
<keyword evidence="5 9" id="KW-0297">G-protein coupled receptor</keyword>
<feature type="transmembrane region" description="Helical" evidence="11">
    <location>
        <begin position="925"/>
        <end position="945"/>
    </location>
</feature>
<dbReference type="PANTHER" id="PTHR24230">
    <property type="entry name" value="G-PROTEIN COUPLED RECEPTOR"/>
    <property type="match status" value="1"/>
</dbReference>
<dbReference type="GO" id="GO:0007218">
    <property type="term" value="P:neuropeptide signaling pathway"/>
    <property type="evidence" value="ECO:0007669"/>
    <property type="project" value="TreeGrafter"/>
</dbReference>
<name>A0AAE0YT87_9GAST</name>
<feature type="compositionally biased region" description="Basic and acidic residues" evidence="10">
    <location>
        <begin position="879"/>
        <end position="890"/>
    </location>
</feature>
<dbReference type="PROSITE" id="PS50262">
    <property type="entry name" value="G_PROTEIN_RECEP_F1_2"/>
    <property type="match status" value="2"/>
</dbReference>
<feature type="region of interest" description="Disordered" evidence="10">
    <location>
        <begin position="666"/>
        <end position="705"/>
    </location>
</feature>
<feature type="region of interest" description="Disordered" evidence="10">
    <location>
        <begin position="416"/>
        <end position="447"/>
    </location>
</feature>
<evidence type="ECO:0000256" key="4">
    <source>
        <dbReference type="ARBA" id="ARBA00022989"/>
    </source>
</evidence>
<dbReference type="CDD" id="cd00637">
    <property type="entry name" value="7tm_classA_rhodopsin-like"/>
    <property type="match status" value="2"/>
</dbReference>
<feature type="region of interest" description="Disordered" evidence="10">
    <location>
        <begin position="263"/>
        <end position="316"/>
    </location>
</feature>